<feature type="transmembrane region" description="Helical" evidence="6">
    <location>
        <begin position="535"/>
        <end position="552"/>
    </location>
</feature>
<feature type="transmembrane region" description="Helical" evidence="6">
    <location>
        <begin position="469"/>
        <end position="489"/>
    </location>
</feature>
<proteinExistence type="predicted"/>
<dbReference type="Proteomes" id="UP000011885">
    <property type="component" value="Unassembled WGS sequence"/>
</dbReference>
<dbReference type="PANTHER" id="PTHR43289">
    <property type="entry name" value="MITOGEN-ACTIVATED PROTEIN KINASE KINASE KINASE 20-RELATED"/>
    <property type="match status" value="1"/>
</dbReference>
<feature type="transmembrane region" description="Helical" evidence="6">
    <location>
        <begin position="431"/>
        <end position="449"/>
    </location>
</feature>
<protein>
    <submittedName>
        <fullName evidence="8">Serine/threonine protein kinase</fullName>
        <ecNumber evidence="8">2.7.-.-</ecNumber>
    </submittedName>
</protein>
<name>M5UE45_9BACT</name>
<reference evidence="8 9" key="1">
    <citation type="journal article" date="2013" name="Mar. Genomics">
        <title>Expression of sulfatases in Rhodopirellula baltica and the diversity of sulfatases in the genus Rhodopirellula.</title>
        <authorList>
            <person name="Wegner C.E."/>
            <person name="Richter-Heitmann T."/>
            <person name="Klindworth A."/>
            <person name="Klockow C."/>
            <person name="Richter M."/>
            <person name="Achstetter T."/>
            <person name="Glockner F.O."/>
            <person name="Harder J."/>
        </authorList>
    </citation>
    <scope>NUCLEOTIDE SEQUENCE [LARGE SCALE GENOMIC DNA]</scope>
    <source>
        <strain evidence="8 9">SM41</strain>
    </source>
</reference>
<evidence type="ECO:0000256" key="4">
    <source>
        <dbReference type="ARBA" id="ARBA00022840"/>
    </source>
</evidence>
<dbReference type="PANTHER" id="PTHR43289:SF6">
    <property type="entry name" value="SERINE_THREONINE-PROTEIN KINASE NEKL-3"/>
    <property type="match status" value="1"/>
</dbReference>
<keyword evidence="6" id="KW-1133">Transmembrane helix</keyword>
<dbReference type="RefSeq" id="WP_008682561.1">
    <property type="nucleotide sequence ID" value="NZ_ANOH01000285.1"/>
</dbReference>
<evidence type="ECO:0000256" key="5">
    <source>
        <dbReference type="SAM" id="MobiDB-lite"/>
    </source>
</evidence>
<dbReference type="EMBL" id="ANOH01000285">
    <property type="protein sequence ID" value="EMI54263.1"/>
    <property type="molecule type" value="Genomic_DNA"/>
</dbReference>
<gene>
    <name evidence="8" type="ORF">RSSM_04254</name>
</gene>
<organism evidence="8 9">
    <name type="scientific">Rhodopirellula sallentina SM41</name>
    <dbReference type="NCBI Taxonomy" id="1263870"/>
    <lineage>
        <taxon>Bacteria</taxon>
        <taxon>Pseudomonadati</taxon>
        <taxon>Planctomycetota</taxon>
        <taxon>Planctomycetia</taxon>
        <taxon>Pirellulales</taxon>
        <taxon>Pirellulaceae</taxon>
        <taxon>Rhodopirellula</taxon>
    </lineage>
</organism>
<dbReference type="SMART" id="SM00220">
    <property type="entry name" value="S_TKc"/>
    <property type="match status" value="1"/>
</dbReference>
<sequence>MPDAPVPKPLASRSDDVSSDTPDGKLNENAVGETICARIPLPSDASLEVVLAFFIERREAGIPVRLDEIVDRFPQHAEPLRSFFANQQWFDPATKPARDSLIGEVLDDFVLKREIARGGMGTVYEATQQSLRRDVAVKLISDGLLADDELKMRFRIEAEAAATLSHPNILPIHAIGCWRGMDYFVMPLVSGRSLQATVKERKGHLEVNAANTRLSGCEMTEREAVRQSIQIARDIARAVGYAHRRGIIHRDLKPDNVLIDDDGLPKIVDFGLAKWHRDEPGVTLDGQILGTPHYMSPEQARGESDVTAATDIYSVGGILFALLTGTPPHRGDSTAEVLSSVLGADAPSLRMNWPGGMPRISELSDLEHVLCRAMAPRRTDRYRWADEFADDLDRILNGEPPSAGKDGIVSKVARELTRDQHQATFANWGRALLRIGAIVLAAHVVMFIIQESMSPSGLQSMQSSALSSASILGYFIPRLLMLLGIAWSIHYARDGEWMPQGNAERPVWSIWLGYLATMTMVNILWGWGFLEHPDVMVFASILSGFGFFAMAGHVWGGNAISGLMFFALAACSAVWPRLSPLFLGGGWMIAMAVLGNRYAAPQSPAGTFEQSPK</sequence>
<feature type="transmembrane region" description="Helical" evidence="6">
    <location>
        <begin position="581"/>
        <end position="600"/>
    </location>
</feature>
<evidence type="ECO:0000256" key="2">
    <source>
        <dbReference type="ARBA" id="ARBA00022741"/>
    </source>
</evidence>
<evidence type="ECO:0000256" key="1">
    <source>
        <dbReference type="ARBA" id="ARBA00022679"/>
    </source>
</evidence>
<keyword evidence="1 8" id="KW-0808">Transferase</keyword>
<feature type="transmembrane region" description="Helical" evidence="6">
    <location>
        <begin position="510"/>
        <end position="529"/>
    </location>
</feature>
<evidence type="ECO:0000313" key="9">
    <source>
        <dbReference type="Proteomes" id="UP000011885"/>
    </source>
</evidence>
<accession>M5UE45</accession>
<dbReference type="PROSITE" id="PS50011">
    <property type="entry name" value="PROTEIN_KINASE_DOM"/>
    <property type="match status" value="1"/>
</dbReference>
<evidence type="ECO:0000259" key="7">
    <source>
        <dbReference type="PROSITE" id="PS50011"/>
    </source>
</evidence>
<feature type="domain" description="Protein kinase" evidence="7">
    <location>
        <begin position="109"/>
        <end position="396"/>
    </location>
</feature>
<keyword evidence="2" id="KW-0547">Nucleotide-binding</keyword>
<evidence type="ECO:0000256" key="3">
    <source>
        <dbReference type="ARBA" id="ARBA00022777"/>
    </source>
</evidence>
<dbReference type="PATRIC" id="fig|1263870.3.peg.4499"/>
<keyword evidence="6" id="KW-0472">Membrane</keyword>
<dbReference type="Gene3D" id="3.30.200.20">
    <property type="entry name" value="Phosphorylase Kinase, domain 1"/>
    <property type="match status" value="1"/>
</dbReference>
<evidence type="ECO:0000313" key="8">
    <source>
        <dbReference type="EMBL" id="EMI54263.1"/>
    </source>
</evidence>
<keyword evidence="3 8" id="KW-0418">Kinase</keyword>
<dbReference type="CDD" id="cd14014">
    <property type="entry name" value="STKc_PknB_like"/>
    <property type="match status" value="1"/>
</dbReference>
<dbReference type="Gene3D" id="1.10.510.10">
    <property type="entry name" value="Transferase(Phosphotransferase) domain 1"/>
    <property type="match status" value="1"/>
</dbReference>
<dbReference type="SUPFAM" id="SSF56112">
    <property type="entry name" value="Protein kinase-like (PK-like)"/>
    <property type="match status" value="1"/>
</dbReference>
<dbReference type="EC" id="2.7.-.-" evidence="8"/>
<keyword evidence="8" id="KW-0723">Serine/threonine-protein kinase</keyword>
<feature type="region of interest" description="Disordered" evidence="5">
    <location>
        <begin position="1"/>
        <end position="28"/>
    </location>
</feature>
<dbReference type="AlphaFoldDB" id="M5UE45"/>
<dbReference type="InterPro" id="IPR008271">
    <property type="entry name" value="Ser/Thr_kinase_AS"/>
</dbReference>
<dbReference type="InterPro" id="IPR011009">
    <property type="entry name" value="Kinase-like_dom_sf"/>
</dbReference>
<dbReference type="GO" id="GO:0005524">
    <property type="term" value="F:ATP binding"/>
    <property type="evidence" value="ECO:0007669"/>
    <property type="project" value="UniProtKB-KW"/>
</dbReference>
<keyword evidence="9" id="KW-1185">Reference proteome</keyword>
<keyword evidence="4" id="KW-0067">ATP-binding</keyword>
<evidence type="ECO:0000256" key="6">
    <source>
        <dbReference type="SAM" id="Phobius"/>
    </source>
</evidence>
<dbReference type="GO" id="GO:0004674">
    <property type="term" value="F:protein serine/threonine kinase activity"/>
    <property type="evidence" value="ECO:0007669"/>
    <property type="project" value="UniProtKB-KW"/>
</dbReference>
<dbReference type="PROSITE" id="PS00108">
    <property type="entry name" value="PROTEIN_KINASE_ST"/>
    <property type="match status" value="1"/>
</dbReference>
<dbReference type="InterPro" id="IPR000719">
    <property type="entry name" value="Prot_kinase_dom"/>
</dbReference>
<keyword evidence="6" id="KW-0812">Transmembrane</keyword>
<dbReference type="Pfam" id="PF00069">
    <property type="entry name" value="Pkinase"/>
    <property type="match status" value="1"/>
</dbReference>
<comment type="caution">
    <text evidence="8">The sequence shown here is derived from an EMBL/GenBank/DDBJ whole genome shotgun (WGS) entry which is preliminary data.</text>
</comment>